<keyword evidence="8" id="KW-0547">Nucleotide-binding</keyword>
<evidence type="ECO:0000313" key="18">
    <source>
        <dbReference type="Proteomes" id="UP001174229"/>
    </source>
</evidence>
<keyword evidence="9 17" id="KW-0418">Kinase</keyword>
<dbReference type="InterPro" id="IPR005467">
    <property type="entry name" value="His_kinase_dom"/>
</dbReference>
<keyword evidence="12" id="KW-0902">Two-component regulatory system</keyword>
<dbReference type="InterPro" id="IPR050398">
    <property type="entry name" value="HssS/ArlS-like"/>
</dbReference>
<dbReference type="InterPro" id="IPR003661">
    <property type="entry name" value="HisK_dim/P_dom"/>
</dbReference>
<feature type="transmembrane region" description="Helical" evidence="14">
    <location>
        <begin position="163"/>
        <end position="182"/>
    </location>
</feature>
<dbReference type="PANTHER" id="PTHR45528:SF1">
    <property type="entry name" value="SENSOR HISTIDINE KINASE CPXA"/>
    <property type="match status" value="1"/>
</dbReference>
<evidence type="ECO:0000256" key="4">
    <source>
        <dbReference type="ARBA" id="ARBA00022475"/>
    </source>
</evidence>
<dbReference type="GO" id="GO:0005524">
    <property type="term" value="F:ATP binding"/>
    <property type="evidence" value="ECO:0007669"/>
    <property type="project" value="UniProtKB-KW"/>
</dbReference>
<dbReference type="SUPFAM" id="SSF47384">
    <property type="entry name" value="Homodimeric domain of signal transducing histidine kinase"/>
    <property type="match status" value="1"/>
</dbReference>
<reference evidence="17" key="1">
    <citation type="submission" date="2022-11" db="EMBL/GenBank/DDBJ databases">
        <title>WGS-based characterization of Bacillus cereus isolated from food &amp; feed additives.</title>
        <authorList>
            <person name="Bogaerts B."/>
            <person name="Fraiture M.-A."/>
            <person name="Roosens N.H.C."/>
            <person name="De Keersmaecker S.C.J."/>
            <person name="Vanneste K."/>
        </authorList>
    </citation>
    <scope>NUCLEOTIDE SEQUENCE</scope>
    <source>
        <strain evidence="17">74.2</strain>
    </source>
</reference>
<comment type="subcellular location">
    <subcellularLocation>
        <location evidence="2">Cell membrane</location>
        <topology evidence="2">Multi-pass membrane protein</topology>
    </subcellularLocation>
</comment>
<organism evidence="17 18">
    <name type="scientific">Bacillus pacificus</name>
    <dbReference type="NCBI Taxonomy" id="2026187"/>
    <lineage>
        <taxon>Bacteria</taxon>
        <taxon>Bacillati</taxon>
        <taxon>Bacillota</taxon>
        <taxon>Bacilli</taxon>
        <taxon>Bacillales</taxon>
        <taxon>Bacillaceae</taxon>
        <taxon>Bacillus</taxon>
        <taxon>Bacillus cereus group</taxon>
    </lineage>
</organism>
<evidence type="ECO:0000313" key="17">
    <source>
        <dbReference type="EMBL" id="MDK7392066.1"/>
    </source>
</evidence>
<dbReference type="PROSITE" id="PS50109">
    <property type="entry name" value="HIS_KIN"/>
    <property type="match status" value="1"/>
</dbReference>
<sequence length="458" mass="52377">MNKLGKKLFLSISLTVILIFTISLLLINYLLPKYNIYKTRESLKGITAQIQSIPSEQIDEAISSIENKGTVTIAYTSINNSEDHINDELRLQLTRKRVALNKLWITKGEIIKVKNFGQLNKIYDQEKTKSSFFVKYIAKNDMLILVGVSIAHSNEIIKTLNTFYVFILGMTILLIIVLVWILSKAITTPLKELSDVAEDISRLKFKKIKVKTNDEIGDLATSINIMSEKLHEAHEDLTDRNEHLKRFMGDVTHELKTPIALVKAYSMGIKDGLDDGTYIDTIIKQTDQISNLIEELLRFSKLERDVLQKEEFSIKSLLQSIIDKHKIELDSKEIDLHVNYNVGDAIIYADVNKMSMVLQNLISNAIKYTTNQNIKITLEDRNESVYFQIQNGMNAEQMKDIDKIWEPFYVLESSRSKDHSGTGLGLAIVKSILERHGFDYGVSTIEGEIRFYITMKNE</sequence>
<name>A0AAP4CK17_9BACI</name>
<gene>
    <name evidence="17" type="ORF">OWO78_11500</name>
</gene>
<protein>
    <recommendedName>
        <fullName evidence="3">histidine kinase</fullName>
        <ecNumber evidence="3">2.7.13.3</ecNumber>
    </recommendedName>
</protein>
<evidence type="ECO:0000256" key="2">
    <source>
        <dbReference type="ARBA" id="ARBA00004651"/>
    </source>
</evidence>
<dbReference type="InterPro" id="IPR003660">
    <property type="entry name" value="HAMP_dom"/>
</dbReference>
<keyword evidence="10" id="KW-0067">ATP-binding</keyword>
<evidence type="ECO:0000256" key="5">
    <source>
        <dbReference type="ARBA" id="ARBA00022553"/>
    </source>
</evidence>
<dbReference type="CDD" id="cd06225">
    <property type="entry name" value="HAMP"/>
    <property type="match status" value="1"/>
</dbReference>
<evidence type="ECO:0000256" key="7">
    <source>
        <dbReference type="ARBA" id="ARBA00022692"/>
    </source>
</evidence>
<evidence type="ECO:0000256" key="12">
    <source>
        <dbReference type="ARBA" id="ARBA00023012"/>
    </source>
</evidence>
<accession>A0AAP4CK17</accession>
<dbReference type="SMART" id="SM00388">
    <property type="entry name" value="HisKA"/>
    <property type="match status" value="1"/>
</dbReference>
<dbReference type="Gene3D" id="3.30.565.10">
    <property type="entry name" value="Histidine kinase-like ATPase, C-terminal domain"/>
    <property type="match status" value="1"/>
</dbReference>
<feature type="domain" description="Histidine kinase" evidence="15">
    <location>
        <begin position="250"/>
        <end position="458"/>
    </location>
</feature>
<evidence type="ECO:0000256" key="14">
    <source>
        <dbReference type="SAM" id="Phobius"/>
    </source>
</evidence>
<dbReference type="GO" id="GO:0005886">
    <property type="term" value="C:plasma membrane"/>
    <property type="evidence" value="ECO:0007669"/>
    <property type="project" value="UniProtKB-SubCell"/>
</dbReference>
<evidence type="ECO:0000256" key="13">
    <source>
        <dbReference type="ARBA" id="ARBA00023136"/>
    </source>
</evidence>
<dbReference type="SMART" id="SM00387">
    <property type="entry name" value="HATPase_c"/>
    <property type="match status" value="1"/>
</dbReference>
<feature type="transmembrane region" description="Helical" evidence="14">
    <location>
        <begin position="12"/>
        <end position="31"/>
    </location>
</feature>
<dbReference type="PRINTS" id="PR00344">
    <property type="entry name" value="BCTRLSENSOR"/>
</dbReference>
<comment type="caution">
    <text evidence="17">The sequence shown here is derived from an EMBL/GenBank/DDBJ whole genome shotgun (WGS) entry which is preliminary data.</text>
</comment>
<dbReference type="Pfam" id="PF00672">
    <property type="entry name" value="HAMP"/>
    <property type="match status" value="1"/>
</dbReference>
<dbReference type="GO" id="GO:0000155">
    <property type="term" value="F:phosphorelay sensor kinase activity"/>
    <property type="evidence" value="ECO:0007669"/>
    <property type="project" value="InterPro"/>
</dbReference>
<dbReference type="RefSeq" id="WP_001037286.1">
    <property type="nucleotide sequence ID" value="NZ_CP099450.1"/>
</dbReference>
<dbReference type="InterPro" id="IPR036890">
    <property type="entry name" value="HATPase_C_sf"/>
</dbReference>
<dbReference type="Gene3D" id="6.10.340.10">
    <property type="match status" value="1"/>
</dbReference>
<evidence type="ECO:0000256" key="8">
    <source>
        <dbReference type="ARBA" id="ARBA00022741"/>
    </source>
</evidence>
<dbReference type="PANTHER" id="PTHR45528">
    <property type="entry name" value="SENSOR HISTIDINE KINASE CPXA"/>
    <property type="match status" value="1"/>
</dbReference>
<proteinExistence type="predicted"/>
<dbReference type="EC" id="2.7.13.3" evidence="3"/>
<dbReference type="Proteomes" id="UP001174229">
    <property type="component" value="Unassembled WGS sequence"/>
</dbReference>
<dbReference type="Gene3D" id="1.10.287.130">
    <property type="match status" value="1"/>
</dbReference>
<evidence type="ECO:0000256" key="9">
    <source>
        <dbReference type="ARBA" id="ARBA00022777"/>
    </source>
</evidence>
<keyword evidence="13 14" id="KW-0472">Membrane</keyword>
<dbReference type="Pfam" id="PF00512">
    <property type="entry name" value="HisKA"/>
    <property type="match status" value="1"/>
</dbReference>
<dbReference type="InterPro" id="IPR003594">
    <property type="entry name" value="HATPase_dom"/>
</dbReference>
<keyword evidence="4" id="KW-1003">Cell membrane</keyword>
<dbReference type="PROSITE" id="PS50885">
    <property type="entry name" value="HAMP"/>
    <property type="match status" value="1"/>
</dbReference>
<keyword evidence="5" id="KW-0597">Phosphoprotein</keyword>
<dbReference type="EMBL" id="JAPNPE010000004">
    <property type="protein sequence ID" value="MDK7392066.1"/>
    <property type="molecule type" value="Genomic_DNA"/>
</dbReference>
<dbReference type="Pfam" id="PF02518">
    <property type="entry name" value="HATPase_c"/>
    <property type="match status" value="1"/>
</dbReference>
<comment type="catalytic activity">
    <reaction evidence="1">
        <text>ATP + protein L-histidine = ADP + protein N-phospho-L-histidine.</text>
        <dbReference type="EC" id="2.7.13.3"/>
    </reaction>
</comment>
<evidence type="ECO:0000256" key="10">
    <source>
        <dbReference type="ARBA" id="ARBA00022840"/>
    </source>
</evidence>
<evidence type="ECO:0000259" key="16">
    <source>
        <dbReference type="PROSITE" id="PS50885"/>
    </source>
</evidence>
<evidence type="ECO:0000256" key="6">
    <source>
        <dbReference type="ARBA" id="ARBA00022679"/>
    </source>
</evidence>
<dbReference type="InterPro" id="IPR036097">
    <property type="entry name" value="HisK_dim/P_sf"/>
</dbReference>
<evidence type="ECO:0000256" key="11">
    <source>
        <dbReference type="ARBA" id="ARBA00022989"/>
    </source>
</evidence>
<dbReference type="SUPFAM" id="SSF55874">
    <property type="entry name" value="ATPase domain of HSP90 chaperone/DNA topoisomerase II/histidine kinase"/>
    <property type="match status" value="1"/>
</dbReference>
<dbReference type="SUPFAM" id="SSF158472">
    <property type="entry name" value="HAMP domain-like"/>
    <property type="match status" value="1"/>
</dbReference>
<evidence type="ECO:0000256" key="1">
    <source>
        <dbReference type="ARBA" id="ARBA00000085"/>
    </source>
</evidence>
<keyword evidence="11 14" id="KW-1133">Transmembrane helix</keyword>
<keyword evidence="6" id="KW-0808">Transferase</keyword>
<feature type="domain" description="HAMP" evidence="16">
    <location>
        <begin position="184"/>
        <end position="235"/>
    </location>
</feature>
<dbReference type="AlphaFoldDB" id="A0AAP4CK17"/>
<dbReference type="SMART" id="SM00304">
    <property type="entry name" value="HAMP"/>
    <property type="match status" value="1"/>
</dbReference>
<evidence type="ECO:0000256" key="3">
    <source>
        <dbReference type="ARBA" id="ARBA00012438"/>
    </source>
</evidence>
<evidence type="ECO:0000259" key="15">
    <source>
        <dbReference type="PROSITE" id="PS50109"/>
    </source>
</evidence>
<keyword evidence="7 14" id="KW-0812">Transmembrane</keyword>
<dbReference type="CDD" id="cd00075">
    <property type="entry name" value="HATPase"/>
    <property type="match status" value="1"/>
</dbReference>
<dbReference type="InterPro" id="IPR004358">
    <property type="entry name" value="Sig_transdc_His_kin-like_C"/>
</dbReference>
<dbReference type="CDD" id="cd00082">
    <property type="entry name" value="HisKA"/>
    <property type="match status" value="1"/>
</dbReference>